<dbReference type="RefSeq" id="XP_071906229.1">
    <property type="nucleotide sequence ID" value="XM_072050128.1"/>
</dbReference>
<keyword evidence="3" id="KW-0862">Zinc</keyword>
<feature type="coiled-coil region" evidence="4">
    <location>
        <begin position="541"/>
        <end position="582"/>
    </location>
</feature>
<evidence type="ECO:0000256" key="2">
    <source>
        <dbReference type="ARBA" id="ARBA00022737"/>
    </source>
</evidence>
<accession>A0ABM4UG23</accession>
<dbReference type="PROSITE" id="PS50081">
    <property type="entry name" value="ZF_DAG_PE_2"/>
    <property type="match status" value="1"/>
</dbReference>
<keyword evidence="1" id="KW-0479">Metal-binding</keyword>
<evidence type="ECO:0000256" key="3">
    <source>
        <dbReference type="ARBA" id="ARBA00022833"/>
    </source>
</evidence>
<feature type="domain" description="Phorbol-ester/DAG-type" evidence="5">
    <location>
        <begin position="367"/>
        <end position="422"/>
    </location>
</feature>
<evidence type="ECO:0000313" key="7">
    <source>
        <dbReference type="RefSeq" id="XP_071906229.1"/>
    </source>
</evidence>
<dbReference type="Pfam" id="PF03107">
    <property type="entry name" value="C1_2"/>
    <property type="match status" value="4"/>
</dbReference>
<protein>
    <recommendedName>
        <fullName evidence="5">Phorbol-ester/DAG-type domain-containing protein</fullName>
    </recommendedName>
</protein>
<dbReference type="SUPFAM" id="SSF57889">
    <property type="entry name" value="Cysteine-rich domain"/>
    <property type="match status" value="4"/>
</dbReference>
<proteinExistence type="predicted"/>
<gene>
    <name evidence="7" type="primary">LOC140007376</name>
</gene>
<keyword evidence="2" id="KW-0677">Repeat</keyword>
<dbReference type="PANTHER" id="PTHR46288:SF80">
    <property type="entry name" value="CYSTEINE_HISTIDINE-RICH C1 DOMAIN FAMILY PROTEIN"/>
    <property type="match status" value="1"/>
</dbReference>
<dbReference type="InterPro" id="IPR004146">
    <property type="entry name" value="DC1"/>
</dbReference>
<keyword evidence="6" id="KW-1185">Reference proteome</keyword>
<sequence length="608" mass="70023">MNSITHFSPPHELRREEMVIRSYEKCKLCQQEVLPGVVYRCERPKYLVHRSCAELPWHLRHPFHPDHTLTQFDIAPDSKSCSVCDDHFGGCAYRCSECEFVLNLPCAALTPSRIRGPELKINHQHPVTAFDKPTDHKYSCFICGEPFGYYQAIYFCLEYKRLMHESCFTIPQTQIERPFHRCKHSTTLTFLPRTLSDRFCNLCGQWPSPHFLFQCSSCDYCEDLDCAKLVPTVMDSDRPDHGYIEVKHTSHNHRLIQCNSIKNFKRNCSGCGLPFDDSIYVCLHCRALLHESCANMPEKVIHSFHPQPQHCLTLFDRSSSLLYASVFCRACGDVPKNLIYMCQKCNFSLDIKCATAKHPLIRSKIHQHDLAYFNYTTKVGFSCNTCHRYSSNSKYFFRCVECNFNVHAYCYPSLPETIKHDCHLDPLTLTTSPIKDKPDEGENAEFIAMLVKKEEIWLILLIIAKNILPQLREEFADSAVRSENLQLETSMTVVSGEKLRRGGDSEASGNEEAKLTQTRTDLIPQASATTEGVQNKNEGTGHKLNEEIALLENGMDALAREIVELEGKLRELKHRQMEQRATLQSKQFMRDVRFGKKISPWWVDVRKT</sequence>
<dbReference type="PROSITE" id="PS00028">
    <property type="entry name" value="ZINC_FINGER_C2H2_1"/>
    <property type="match status" value="1"/>
</dbReference>
<dbReference type="InterPro" id="IPR013087">
    <property type="entry name" value="Znf_C2H2_type"/>
</dbReference>
<organism evidence="6 7">
    <name type="scientific">Coffea arabica</name>
    <name type="common">Arabian coffee</name>
    <dbReference type="NCBI Taxonomy" id="13443"/>
    <lineage>
        <taxon>Eukaryota</taxon>
        <taxon>Viridiplantae</taxon>
        <taxon>Streptophyta</taxon>
        <taxon>Embryophyta</taxon>
        <taxon>Tracheophyta</taxon>
        <taxon>Spermatophyta</taxon>
        <taxon>Magnoliopsida</taxon>
        <taxon>eudicotyledons</taxon>
        <taxon>Gunneridae</taxon>
        <taxon>Pentapetalae</taxon>
        <taxon>asterids</taxon>
        <taxon>lamiids</taxon>
        <taxon>Gentianales</taxon>
        <taxon>Rubiaceae</taxon>
        <taxon>Ixoroideae</taxon>
        <taxon>Gardenieae complex</taxon>
        <taxon>Bertiereae - Coffeeae clade</taxon>
        <taxon>Coffeeae</taxon>
        <taxon>Coffea</taxon>
    </lineage>
</organism>
<dbReference type="PANTHER" id="PTHR46288">
    <property type="entry name" value="PHORBOL-ESTER/DAG-TYPE DOMAIN-CONTAINING PROTEIN"/>
    <property type="match status" value="1"/>
</dbReference>
<name>A0ABM4UG23_COFAR</name>
<keyword evidence="4" id="KW-0175">Coiled coil</keyword>
<dbReference type="GeneID" id="140007376"/>
<evidence type="ECO:0000256" key="1">
    <source>
        <dbReference type="ARBA" id="ARBA00022723"/>
    </source>
</evidence>
<reference evidence="7" key="1">
    <citation type="submission" date="2025-08" db="UniProtKB">
        <authorList>
            <consortium name="RefSeq"/>
        </authorList>
    </citation>
    <scope>IDENTIFICATION</scope>
    <source>
        <tissue evidence="7">Leaves</tissue>
    </source>
</reference>
<dbReference type="Proteomes" id="UP001652660">
    <property type="component" value="Chromosome 5c"/>
</dbReference>
<dbReference type="InterPro" id="IPR002219">
    <property type="entry name" value="PKC_DAG/PE"/>
</dbReference>
<dbReference type="InterPro" id="IPR046349">
    <property type="entry name" value="C1-like_sf"/>
</dbReference>
<evidence type="ECO:0000313" key="6">
    <source>
        <dbReference type="Proteomes" id="UP001652660"/>
    </source>
</evidence>
<evidence type="ECO:0000256" key="4">
    <source>
        <dbReference type="SAM" id="Coils"/>
    </source>
</evidence>
<evidence type="ECO:0000259" key="5">
    <source>
        <dbReference type="PROSITE" id="PS50081"/>
    </source>
</evidence>